<proteinExistence type="predicted"/>
<organism evidence="1 2">
    <name type="scientific">Candidatus Thiomargarita nelsonii</name>
    <dbReference type="NCBI Taxonomy" id="1003181"/>
    <lineage>
        <taxon>Bacteria</taxon>
        <taxon>Pseudomonadati</taxon>
        <taxon>Pseudomonadota</taxon>
        <taxon>Gammaproteobacteria</taxon>
        <taxon>Thiotrichales</taxon>
        <taxon>Thiotrichaceae</taxon>
        <taxon>Thiomargarita</taxon>
    </lineage>
</organism>
<feature type="non-terminal residue" evidence="1">
    <location>
        <position position="334"/>
    </location>
</feature>
<accession>A0A176S4H2</accession>
<dbReference type="EMBL" id="LUTY01000672">
    <property type="protein sequence ID" value="OAD22905.1"/>
    <property type="molecule type" value="Genomic_DNA"/>
</dbReference>
<reference evidence="1 2" key="1">
    <citation type="submission" date="2016-05" db="EMBL/GenBank/DDBJ databases">
        <title>Single-cell genome of chain-forming Candidatus Thiomargarita nelsonii and comparison to other large sulfur-oxidizing bacteria.</title>
        <authorList>
            <person name="Winkel M."/>
            <person name="Salman V."/>
            <person name="Woyke T."/>
            <person name="Schulz-Vogt H."/>
            <person name="Richter M."/>
            <person name="Flood B."/>
            <person name="Bailey J."/>
            <person name="Amann R."/>
            <person name="Mussmann M."/>
        </authorList>
    </citation>
    <scope>NUCLEOTIDE SEQUENCE [LARGE SCALE GENOMIC DNA]</scope>
    <source>
        <strain evidence="1 2">THI036</strain>
    </source>
</reference>
<comment type="caution">
    <text evidence="1">The sequence shown here is derived from an EMBL/GenBank/DDBJ whole genome shotgun (WGS) entry which is preliminary data.</text>
</comment>
<gene>
    <name evidence="1" type="ORF">THIOM_001274</name>
</gene>
<protein>
    <submittedName>
        <fullName evidence="1">Uncharacterized protein</fullName>
    </submittedName>
</protein>
<dbReference type="Proteomes" id="UP000076962">
    <property type="component" value="Unassembled WGS sequence"/>
</dbReference>
<dbReference type="AlphaFoldDB" id="A0A176S4H2"/>
<evidence type="ECO:0000313" key="1">
    <source>
        <dbReference type="EMBL" id="OAD22905.1"/>
    </source>
</evidence>
<evidence type="ECO:0000313" key="2">
    <source>
        <dbReference type="Proteomes" id="UP000076962"/>
    </source>
</evidence>
<sequence length="334" mass="39167">MGCLEQVFVHDCFGHPIYFETYSGHAPMGVYTLSLMKKIEQHLEGIEPTTFVTRVLVMDGANNSVETLRALASQSRYHYITTLDDNQWSERRIRFENAQERYRWGKATLYNGEIELEDSKEKGYLVVVRTVRIEWDYGKRTVLLTSLPMETVGPSLVVKGYFSRWPQQELSFRNLKGFASLHRVAGYGKQLIENPTVREKQQQLEEKLKVLRHQLKEPLNALTKETTTLTRLIDKERVLRSISCIENGERIMEPSDMEALQTCTREIEKVHRGMKAIEKKHEKAFKSLYRYEAQWMRLQGKEVVYKVDVELDQIMTYFRVSLSNICAYFLKEFL</sequence>
<keyword evidence="2" id="KW-1185">Reference proteome</keyword>
<name>A0A176S4H2_9GAMM</name>